<feature type="signal peptide" evidence="2">
    <location>
        <begin position="1"/>
        <end position="31"/>
    </location>
</feature>
<feature type="chain" id="PRO_5046791266" evidence="2">
    <location>
        <begin position="32"/>
        <end position="337"/>
    </location>
</feature>
<accession>A0ABV7LHD0</accession>
<comment type="caution">
    <text evidence="4">The sequence shown here is derived from an EMBL/GenBank/DDBJ whole genome shotgun (WGS) entry which is preliminary data.</text>
</comment>
<dbReference type="RefSeq" id="WP_376830613.1">
    <property type="nucleotide sequence ID" value="NZ_JBHLWR010000006.1"/>
</dbReference>
<dbReference type="Pfam" id="PF12697">
    <property type="entry name" value="Abhydrolase_6"/>
    <property type="match status" value="1"/>
</dbReference>
<dbReference type="Proteomes" id="UP001595536">
    <property type="component" value="Unassembled WGS sequence"/>
</dbReference>
<reference evidence="5" key="1">
    <citation type="journal article" date="2019" name="Int. J. Syst. Evol. Microbiol.">
        <title>The Global Catalogue of Microorganisms (GCM) 10K type strain sequencing project: providing services to taxonomists for standard genome sequencing and annotation.</title>
        <authorList>
            <consortium name="The Broad Institute Genomics Platform"/>
            <consortium name="The Broad Institute Genome Sequencing Center for Infectious Disease"/>
            <person name="Wu L."/>
            <person name="Ma J."/>
        </authorList>
    </citation>
    <scope>NUCLEOTIDE SEQUENCE [LARGE SCALE GENOMIC DNA]</scope>
    <source>
        <strain evidence="5">CCM 7941</strain>
    </source>
</reference>
<dbReference type="PANTHER" id="PTHR37017:SF11">
    <property type="entry name" value="ESTERASE_LIPASE_THIOESTERASE DOMAIN-CONTAINING PROTEIN"/>
    <property type="match status" value="1"/>
</dbReference>
<dbReference type="GO" id="GO:0016787">
    <property type="term" value="F:hydrolase activity"/>
    <property type="evidence" value="ECO:0007669"/>
    <property type="project" value="UniProtKB-KW"/>
</dbReference>
<dbReference type="EMBL" id="JBHRUV010000071">
    <property type="protein sequence ID" value="MFC3267019.1"/>
    <property type="molecule type" value="Genomic_DNA"/>
</dbReference>
<dbReference type="SUPFAM" id="SSF53474">
    <property type="entry name" value="alpha/beta-Hydrolases"/>
    <property type="match status" value="1"/>
</dbReference>
<dbReference type="InterPro" id="IPR000073">
    <property type="entry name" value="AB_hydrolase_1"/>
</dbReference>
<dbReference type="InterPro" id="IPR029058">
    <property type="entry name" value="AB_hydrolase_fold"/>
</dbReference>
<organism evidence="4 5">
    <name type="scientific">Camelimonas abortus</name>
    <dbReference type="NCBI Taxonomy" id="1017184"/>
    <lineage>
        <taxon>Bacteria</taxon>
        <taxon>Pseudomonadati</taxon>
        <taxon>Pseudomonadota</taxon>
        <taxon>Alphaproteobacteria</taxon>
        <taxon>Hyphomicrobiales</taxon>
        <taxon>Chelatococcaceae</taxon>
        <taxon>Camelimonas</taxon>
    </lineage>
</organism>
<proteinExistence type="predicted"/>
<name>A0ABV7LHD0_9HYPH</name>
<feature type="region of interest" description="Disordered" evidence="1">
    <location>
        <begin position="41"/>
        <end position="89"/>
    </location>
</feature>
<evidence type="ECO:0000256" key="2">
    <source>
        <dbReference type="SAM" id="SignalP"/>
    </source>
</evidence>
<dbReference type="InterPro" id="IPR052897">
    <property type="entry name" value="Sec-Metab_Biosynth_Hydrolase"/>
</dbReference>
<dbReference type="Gene3D" id="3.40.50.1820">
    <property type="entry name" value="alpha/beta hydrolase"/>
    <property type="match status" value="1"/>
</dbReference>
<protein>
    <submittedName>
        <fullName evidence="4">Alpha/beta fold hydrolase</fullName>
    </submittedName>
</protein>
<feature type="region of interest" description="Disordered" evidence="1">
    <location>
        <begin position="313"/>
        <end position="337"/>
    </location>
</feature>
<gene>
    <name evidence="4" type="ORF">ACFOEX_11755</name>
</gene>
<evidence type="ECO:0000259" key="3">
    <source>
        <dbReference type="Pfam" id="PF12697"/>
    </source>
</evidence>
<sequence>MSRSGQIIRRFARGAAMLACAGLLAAAPVHVACASSTPVADREAGAGGAASTPPSAPAGAPPRDGASSATSGEARPHAQRGHGPMPTVILTHGELTDGSVWRRVLPLLRRAGVPAVAVQLPLNSMWADVAVVQRALARMKGPVVLVGHSWGGVVITEAGVDPKVAALVYVAGVAPDVGQSFIDRIRSGPLAPGVRQLRTDSSGFVSLAGDAFATDFAQDLHPADTSLLAETQAPVFGKVFEERVNNAAWKTLPVWYVAAGADRMLDPALQEAEAGRIRARFVSSRHASHAAPLSQPNLVASVILEAVAAVRGGAGEGHDGPAEAQQQLPPPAASQQK</sequence>
<feature type="compositionally biased region" description="Pro residues" evidence="1">
    <location>
        <begin position="328"/>
        <end position="337"/>
    </location>
</feature>
<evidence type="ECO:0000313" key="4">
    <source>
        <dbReference type="EMBL" id="MFC3267019.1"/>
    </source>
</evidence>
<evidence type="ECO:0000256" key="1">
    <source>
        <dbReference type="SAM" id="MobiDB-lite"/>
    </source>
</evidence>
<evidence type="ECO:0000313" key="5">
    <source>
        <dbReference type="Proteomes" id="UP001595536"/>
    </source>
</evidence>
<feature type="domain" description="AB hydrolase-1" evidence="3">
    <location>
        <begin position="88"/>
        <end position="301"/>
    </location>
</feature>
<keyword evidence="5" id="KW-1185">Reference proteome</keyword>
<keyword evidence="2" id="KW-0732">Signal</keyword>
<keyword evidence="4" id="KW-0378">Hydrolase</keyword>
<dbReference type="PANTHER" id="PTHR37017">
    <property type="entry name" value="AB HYDROLASE-1 DOMAIN-CONTAINING PROTEIN-RELATED"/>
    <property type="match status" value="1"/>
</dbReference>